<evidence type="ECO:0000313" key="2">
    <source>
        <dbReference type="Proteomes" id="UP001196413"/>
    </source>
</evidence>
<dbReference type="EMBL" id="JAHQIW010007346">
    <property type="protein sequence ID" value="KAJ1373791.1"/>
    <property type="molecule type" value="Genomic_DNA"/>
</dbReference>
<gene>
    <name evidence="1" type="ORF">KIN20_036300</name>
</gene>
<organism evidence="1 2">
    <name type="scientific">Parelaphostrongylus tenuis</name>
    <name type="common">Meningeal worm</name>
    <dbReference type="NCBI Taxonomy" id="148309"/>
    <lineage>
        <taxon>Eukaryota</taxon>
        <taxon>Metazoa</taxon>
        <taxon>Ecdysozoa</taxon>
        <taxon>Nematoda</taxon>
        <taxon>Chromadorea</taxon>
        <taxon>Rhabditida</taxon>
        <taxon>Rhabditina</taxon>
        <taxon>Rhabditomorpha</taxon>
        <taxon>Strongyloidea</taxon>
        <taxon>Metastrongylidae</taxon>
        <taxon>Parelaphostrongylus</taxon>
    </lineage>
</organism>
<comment type="caution">
    <text evidence="1">The sequence shown here is derived from an EMBL/GenBank/DDBJ whole genome shotgun (WGS) entry which is preliminary data.</text>
</comment>
<sequence>MVTSGCQGILYAQPAIYHFEYVLGSAQLEDGPSNYLTAVLSTLDFLIDCLQLNGGQGLIAKGIVFLRMHVHFPCMTVTQKVKSTEKFTSATRTTHSPGIGELIIYRY</sequence>
<reference evidence="1" key="1">
    <citation type="submission" date="2021-06" db="EMBL/GenBank/DDBJ databases">
        <title>Parelaphostrongylus tenuis whole genome reference sequence.</title>
        <authorList>
            <person name="Garwood T.J."/>
            <person name="Larsen P.A."/>
            <person name="Fountain-Jones N.M."/>
            <person name="Garbe J.R."/>
            <person name="Macchietto M.G."/>
            <person name="Kania S.A."/>
            <person name="Gerhold R.W."/>
            <person name="Richards J.E."/>
            <person name="Wolf T.M."/>
        </authorList>
    </citation>
    <scope>NUCLEOTIDE SEQUENCE</scope>
    <source>
        <strain evidence="1">MNPRO001-30</strain>
        <tissue evidence="1">Meninges</tissue>
    </source>
</reference>
<dbReference type="Proteomes" id="UP001196413">
    <property type="component" value="Unassembled WGS sequence"/>
</dbReference>
<protein>
    <submittedName>
        <fullName evidence="1">Uncharacterized protein</fullName>
    </submittedName>
</protein>
<name>A0AAD5WL41_PARTN</name>
<accession>A0AAD5WL41</accession>
<proteinExistence type="predicted"/>
<keyword evidence="2" id="KW-1185">Reference proteome</keyword>
<dbReference type="AlphaFoldDB" id="A0AAD5WL41"/>
<evidence type="ECO:0000313" key="1">
    <source>
        <dbReference type="EMBL" id="KAJ1373791.1"/>
    </source>
</evidence>